<comment type="caution">
    <text evidence="1">The sequence shown here is derived from an EMBL/GenBank/DDBJ whole genome shotgun (WGS) entry which is preliminary data.</text>
</comment>
<dbReference type="EMBL" id="QKWP01000358">
    <property type="protein sequence ID" value="RIB21486.1"/>
    <property type="molecule type" value="Genomic_DNA"/>
</dbReference>
<accession>A0A397VQP6</accession>
<dbReference type="OrthoDB" id="2348800at2759"/>
<name>A0A397VQP6_9GLOM</name>
<gene>
    <name evidence="1" type="ORF">C2G38_2034356</name>
</gene>
<evidence type="ECO:0000313" key="2">
    <source>
        <dbReference type="Proteomes" id="UP000266673"/>
    </source>
</evidence>
<dbReference type="AlphaFoldDB" id="A0A397VQP6"/>
<organism evidence="1 2">
    <name type="scientific">Gigaspora rosea</name>
    <dbReference type="NCBI Taxonomy" id="44941"/>
    <lineage>
        <taxon>Eukaryota</taxon>
        <taxon>Fungi</taxon>
        <taxon>Fungi incertae sedis</taxon>
        <taxon>Mucoromycota</taxon>
        <taxon>Glomeromycotina</taxon>
        <taxon>Glomeromycetes</taxon>
        <taxon>Diversisporales</taxon>
        <taxon>Gigasporaceae</taxon>
        <taxon>Gigaspora</taxon>
    </lineage>
</organism>
<reference evidence="1 2" key="1">
    <citation type="submission" date="2018-06" db="EMBL/GenBank/DDBJ databases">
        <title>Comparative genomics reveals the genomic features of Rhizophagus irregularis, R. cerebriforme, R. diaphanum and Gigaspora rosea, and their symbiotic lifestyle signature.</title>
        <authorList>
            <person name="Morin E."/>
            <person name="San Clemente H."/>
            <person name="Chen E.C.H."/>
            <person name="De La Providencia I."/>
            <person name="Hainaut M."/>
            <person name="Kuo A."/>
            <person name="Kohler A."/>
            <person name="Murat C."/>
            <person name="Tang N."/>
            <person name="Roy S."/>
            <person name="Loubradou J."/>
            <person name="Henrissat B."/>
            <person name="Grigoriev I.V."/>
            <person name="Corradi N."/>
            <person name="Roux C."/>
            <person name="Martin F.M."/>
        </authorList>
    </citation>
    <scope>NUCLEOTIDE SEQUENCE [LARGE SCALE GENOMIC DNA]</scope>
    <source>
        <strain evidence="1 2">DAOM 194757</strain>
    </source>
</reference>
<evidence type="ECO:0000313" key="1">
    <source>
        <dbReference type="EMBL" id="RIB21486.1"/>
    </source>
</evidence>
<dbReference type="Proteomes" id="UP000266673">
    <property type="component" value="Unassembled WGS sequence"/>
</dbReference>
<keyword evidence="2" id="KW-1185">Reference proteome</keyword>
<sequence length="133" mass="15276">MLSEIQSQGLVYLSYVFNLRNLIMKIVLWYSHKLQYVVVPRSYEETIGLDYLVVISEERLSALNWQWDQNKVNLLCSPPASGKTTFAKWIELCNKDHNLVVLRISMSCLNGISGVMDNENAFNAAWKKFSGEP</sequence>
<proteinExistence type="predicted"/>
<protein>
    <submittedName>
        <fullName evidence="1">Uncharacterized protein</fullName>
    </submittedName>
</protein>